<evidence type="ECO:0000313" key="1">
    <source>
        <dbReference type="EMBL" id="CAF1689803.1"/>
    </source>
</evidence>
<dbReference type="AlphaFoldDB" id="A0A816HSV7"/>
<protein>
    <submittedName>
        <fullName evidence="1">Uncharacterized protein</fullName>
    </submittedName>
</protein>
<dbReference type="EMBL" id="CAJNOR010019650">
    <property type="protein sequence ID" value="CAF1689803.1"/>
    <property type="molecule type" value="Genomic_DNA"/>
</dbReference>
<proteinExistence type="predicted"/>
<name>A0A816HSV7_ADIRI</name>
<evidence type="ECO:0000313" key="2">
    <source>
        <dbReference type="Proteomes" id="UP000663828"/>
    </source>
</evidence>
<organism evidence="1 2">
    <name type="scientific">Adineta ricciae</name>
    <name type="common">Rotifer</name>
    <dbReference type="NCBI Taxonomy" id="249248"/>
    <lineage>
        <taxon>Eukaryota</taxon>
        <taxon>Metazoa</taxon>
        <taxon>Spiralia</taxon>
        <taxon>Gnathifera</taxon>
        <taxon>Rotifera</taxon>
        <taxon>Eurotatoria</taxon>
        <taxon>Bdelloidea</taxon>
        <taxon>Adinetida</taxon>
        <taxon>Adinetidae</taxon>
        <taxon>Adineta</taxon>
    </lineage>
</organism>
<keyword evidence="2" id="KW-1185">Reference proteome</keyword>
<reference evidence="1" key="1">
    <citation type="submission" date="2021-02" db="EMBL/GenBank/DDBJ databases">
        <authorList>
            <person name="Nowell W R."/>
        </authorList>
    </citation>
    <scope>NUCLEOTIDE SEQUENCE</scope>
</reference>
<dbReference type="Proteomes" id="UP000663828">
    <property type="component" value="Unassembled WGS sequence"/>
</dbReference>
<comment type="caution">
    <text evidence="1">The sequence shown here is derived from an EMBL/GenBank/DDBJ whole genome shotgun (WGS) entry which is preliminary data.</text>
</comment>
<gene>
    <name evidence="1" type="ORF">XAT740_LOCUS63459</name>
</gene>
<accession>A0A816HSV7</accession>
<sequence>MRIILGDPVEPSSHHLTLNETRQNFNDLLDLPWNVPGAMVRESRIPLIFGEYLQDIHDFRVGYYGKVPGILLGGPGIVSDYQL</sequence>